<reference evidence="1 2" key="1">
    <citation type="journal article" date="2019" name="Genome Biol. Evol.">
        <title>Insights into the evolution of the New World diploid cottons (Gossypium, subgenus Houzingenia) based on genome sequencing.</title>
        <authorList>
            <person name="Grover C.E."/>
            <person name="Arick M.A. 2nd"/>
            <person name="Thrash A."/>
            <person name="Conover J.L."/>
            <person name="Sanders W.S."/>
            <person name="Peterson D.G."/>
            <person name="Frelichowski J.E."/>
            <person name="Scheffler J.A."/>
            <person name="Scheffler B.E."/>
            <person name="Wendel J.F."/>
        </authorList>
    </citation>
    <scope>NUCLEOTIDE SEQUENCE [LARGE SCALE GENOMIC DNA]</scope>
    <source>
        <strain evidence="1">1</strain>
        <tissue evidence="1">Leaf</tissue>
    </source>
</reference>
<dbReference type="AlphaFoldDB" id="A0A7J9LAF9"/>
<keyword evidence="2" id="KW-1185">Reference proteome</keyword>
<dbReference type="GO" id="GO:0080188">
    <property type="term" value="P:gene silencing by siRNA-directed DNA methylation"/>
    <property type="evidence" value="ECO:0007669"/>
    <property type="project" value="InterPro"/>
</dbReference>
<dbReference type="OrthoDB" id="991262at2759"/>
<dbReference type="GO" id="GO:0005634">
    <property type="term" value="C:nucleus"/>
    <property type="evidence" value="ECO:0007669"/>
    <property type="project" value="InterPro"/>
</dbReference>
<comment type="caution">
    <text evidence="1">The sequence shown here is derived from an EMBL/GenBank/DDBJ whole genome shotgun (WGS) entry which is preliminary data.</text>
</comment>
<proteinExistence type="predicted"/>
<dbReference type="Pfam" id="PF09187">
    <property type="entry name" value="RdDM_RDM1"/>
    <property type="match status" value="1"/>
</dbReference>
<gene>
    <name evidence="1" type="ORF">Goshw_016897</name>
</gene>
<protein>
    <submittedName>
        <fullName evidence="1">Uncharacterized protein</fullName>
    </submittedName>
</protein>
<evidence type="ECO:0000313" key="2">
    <source>
        <dbReference type="Proteomes" id="UP000593576"/>
    </source>
</evidence>
<sequence length="48" mass="5696">MKKFPVPEPIQISVSLKPSAFIIWEKLGESMKQKYEQPLHYLRKIPLK</sequence>
<dbReference type="EMBL" id="JABFAF010000005">
    <property type="protein sequence ID" value="MBA0855653.1"/>
    <property type="molecule type" value="Genomic_DNA"/>
</dbReference>
<dbReference type="Gene3D" id="1.20.120.690">
    <property type="entry name" value="RDM1 protein domain"/>
    <property type="match status" value="1"/>
</dbReference>
<dbReference type="Proteomes" id="UP000593576">
    <property type="component" value="Unassembled WGS sequence"/>
</dbReference>
<dbReference type="SUPFAM" id="SSF109920">
    <property type="entry name" value="Hypothetical protein At3g22680"/>
    <property type="match status" value="1"/>
</dbReference>
<accession>A0A7J9LAF9</accession>
<name>A0A7J9LAF9_GOSSC</name>
<evidence type="ECO:0000313" key="1">
    <source>
        <dbReference type="EMBL" id="MBA0855653.1"/>
    </source>
</evidence>
<dbReference type="InterPro" id="IPR036319">
    <property type="entry name" value="RDM1_sf"/>
</dbReference>
<organism evidence="1 2">
    <name type="scientific">Gossypium schwendimanii</name>
    <name type="common">Cotton</name>
    <dbReference type="NCBI Taxonomy" id="34291"/>
    <lineage>
        <taxon>Eukaryota</taxon>
        <taxon>Viridiplantae</taxon>
        <taxon>Streptophyta</taxon>
        <taxon>Embryophyta</taxon>
        <taxon>Tracheophyta</taxon>
        <taxon>Spermatophyta</taxon>
        <taxon>Magnoliopsida</taxon>
        <taxon>eudicotyledons</taxon>
        <taxon>Gunneridae</taxon>
        <taxon>Pentapetalae</taxon>
        <taxon>rosids</taxon>
        <taxon>malvids</taxon>
        <taxon>Malvales</taxon>
        <taxon>Malvaceae</taxon>
        <taxon>Malvoideae</taxon>
        <taxon>Gossypium</taxon>
    </lineage>
</organism>
<dbReference type="InterPro" id="IPR015270">
    <property type="entry name" value="RDM1_plant"/>
</dbReference>